<comment type="caution">
    <text evidence="1">The sequence shown here is derived from an EMBL/GenBank/DDBJ whole genome shotgun (WGS) entry which is preliminary data.</text>
</comment>
<gene>
    <name evidence="1" type="ORF">DSO57_1003255</name>
</gene>
<accession>A0ACC2SL53</accession>
<dbReference type="Proteomes" id="UP001165960">
    <property type="component" value="Unassembled WGS sequence"/>
</dbReference>
<proteinExistence type="predicted"/>
<evidence type="ECO:0000313" key="1">
    <source>
        <dbReference type="EMBL" id="KAJ9063124.1"/>
    </source>
</evidence>
<sequence length="144" mass="16871">MLAPLITKLPGFPIERPILTPIRALFPELAFPEVSSPTSPRAMYHNYYLNENSVDGPLLQRPRRRFHEIERIYTCRHEGCTKAYGALNHLNTHIFLKGHGFKRTPREFAALRRAMRERELRNRFRYVDPRPALHSIPSIYSCSQ</sequence>
<protein>
    <submittedName>
        <fullName evidence="1">Uncharacterized protein</fullName>
    </submittedName>
</protein>
<dbReference type="EMBL" id="QTSX02004978">
    <property type="protein sequence ID" value="KAJ9063124.1"/>
    <property type="molecule type" value="Genomic_DNA"/>
</dbReference>
<evidence type="ECO:0000313" key="2">
    <source>
        <dbReference type="Proteomes" id="UP001165960"/>
    </source>
</evidence>
<reference evidence="1" key="1">
    <citation type="submission" date="2022-04" db="EMBL/GenBank/DDBJ databases">
        <title>Genome of the entomopathogenic fungus Entomophthora muscae.</title>
        <authorList>
            <person name="Elya C."/>
            <person name="Lovett B.R."/>
            <person name="Lee E."/>
            <person name="Macias A.M."/>
            <person name="Hajek A.E."/>
            <person name="De Bivort B.L."/>
            <person name="Kasson M.T."/>
            <person name="De Fine Licht H.H."/>
            <person name="Stajich J.E."/>
        </authorList>
    </citation>
    <scope>NUCLEOTIDE SEQUENCE</scope>
    <source>
        <strain evidence="1">Berkeley</strain>
    </source>
</reference>
<keyword evidence="2" id="KW-1185">Reference proteome</keyword>
<organism evidence="1 2">
    <name type="scientific">Entomophthora muscae</name>
    <dbReference type="NCBI Taxonomy" id="34485"/>
    <lineage>
        <taxon>Eukaryota</taxon>
        <taxon>Fungi</taxon>
        <taxon>Fungi incertae sedis</taxon>
        <taxon>Zoopagomycota</taxon>
        <taxon>Entomophthoromycotina</taxon>
        <taxon>Entomophthoromycetes</taxon>
        <taxon>Entomophthorales</taxon>
        <taxon>Entomophthoraceae</taxon>
        <taxon>Entomophthora</taxon>
    </lineage>
</organism>
<name>A0ACC2SL53_9FUNG</name>